<evidence type="ECO:0000256" key="7">
    <source>
        <dbReference type="ARBA" id="ARBA00022967"/>
    </source>
</evidence>
<gene>
    <name evidence="11" type="ORF">IAD51_05300</name>
</gene>
<dbReference type="InterPro" id="IPR003439">
    <property type="entry name" value="ABC_transporter-like_ATP-bd"/>
</dbReference>
<dbReference type="AlphaFoldDB" id="A0A9D1HSC6"/>
<feature type="domain" description="ABC transporter" evidence="10">
    <location>
        <begin position="242"/>
        <end position="494"/>
    </location>
</feature>
<dbReference type="Pfam" id="PF00005">
    <property type="entry name" value="ABC_tran"/>
    <property type="match status" value="2"/>
</dbReference>
<evidence type="ECO:0000256" key="1">
    <source>
        <dbReference type="ARBA" id="ARBA00004202"/>
    </source>
</evidence>
<dbReference type="Gene3D" id="3.40.50.300">
    <property type="entry name" value="P-loop containing nucleotide triphosphate hydrolases"/>
    <property type="match status" value="2"/>
</dbReference>
<comment type="subcellular location">
    <subcellularLocation>
        <location evidence="1">Cell membrane</location>
        <topology evidence="1">Peripheral membrane protein</topology>
    </subcellularLocation>
</comment>
<dbReference type="InterPro" id="IPR027417">
    <property type="entry name" value="P-loop_NTPase"/>
</dbReference>
<evidence type="ECO:0000259" key="10">
    <source>
        <dbReference type="PROSITE" id="PS50893"/>
    </source>
</evidence>
<keyword evidence="8" id="KW-0472">Membrane</keyword>
<evidence type="ECO:0000256" key="5">
    <source>
        <dbReference type="ARBA" id="ARBA00022741"/>
    </source>
</evidence>
<feature type="coiled-coil region" evidence="9">
    <location>
        <begin position="364"/>
        <end position="391"/>
    </location>
</feature>
<evidence type="ECO:0000256" key="4">
    <source>
        <dbReference type="ARBA" id="ARBA00022737"/>
    </source>
</evidence>
<feature type="domain" description="ABC transporter" evidence="10">
    <location>
        <begin position="5"/>
        <end position="241"/>
    </location>
</feature>
<dbReference type="FunFam" id="3.40.50.300:FF:000127">
    <property type="entry name" value="Ribose import ATP-binding protein RbsA"/>
    <property type="match status" value="1"/>
</dbReference>
<keyword evidence="2" id="KW-0813">Transport</keyword>
<comment type="caution">
    <text evidence="11">The sequence shown here is derived from an EMBL/GenBank/DDBJ whole genome shotgun (WGS) entry which is preliminary data.</text>
</comment>
<keyword evidence="5" id="KW-0547">Nucleotide-binding</keyword>
<evidence type="ECO:0000313" key="11">
    <source>
        <dbReference type="EMBL" id="HIU21626.1"/>
    </source>
</evidence>
<proteinExistence type="predicted"/>
<dbReference type="GO" id="GO:0005886">
    <property type="term" value="C:plasma membrane"/>
    <property type="evidence" value="ECO:0007669"/>
    <property type="project" value="UniProtKB-SubCell"/>
</dbReference>
<accession>A0A9D1HSC6</accession>
<dbReference type="EMBL" id="DVMN01000096">
    <property type="protein sequence ID" value="HIU21626.1"/>
    <property type="molecule type" value="Genomic_DNA"/>
</dbReference>
<dbReference type="InterPro" id="IPR003593">
    <property type="entry name" value="AAA+_ATPase"/>
</dbReference>
<keyword evidence="9" id="KW-0175">Coiled coil</keyword>
<evidence type="ECO:0000256" key="6">
    <source>
        <dbReference type="ARBA" id="ARBA00022840"/>
    </source>
</evidence>
<reference evidence="11" key="1">
    <citation type="submission" date="2020-10" db="EMBL/GenBank/DDBJ databases">
        <authorList>
            <person name="Gilroy R."/>
        </authorList>
    </citation>
    <scope>NUCLEOTIDE SEQUENCE</scope>
    <source>
        <strain evidence="11">1063</strain>
    </source>
</reference>
<dbReference type="CDD" id="cd03215">
    <property type="entry name" value="ABC_Carb_Monos_II"/>
    <property type="match status" value="1"/>
</dbReference>
<dbReference type="PROSITE" id="PS50893">
    <property type="entry name" value="ABC_TRANSPORTER_2"/>
    <property type="match status" value="2"/>
</dbReference>
<organism evidence="11 12">
    <name type="scientific">Candidatus Limadaptatus stercorigallinarum</name>
    <dbReference type="NCBI Taxonomy" id="2840845"/>
    <lineage>
        <taxon>Bacteria</taxon>
        <taxon>Bacillati</taxon>
        <taxon>Bacillota</taxon>
        <taxon>Clostridia</taxon>
        <taxon>Eubacteriales</taxon>
        <taxon>Candidatus Limadaptatus</taxon>
    </lineage>
</organism>
<keyword evidence="7" id="KW-1278">Translocase</keyword>
<dbReference type="PROSITE" id="PS00211">
    <property type="entry name" value="ABC_TRANSPORTER_1"/>
    <property type="match status" value="1"/>
</dbReference>
<evidence type="ECO:0000256" key="3">
    <source>
        <dbReference type="ARBA" id="ARBA00022475"/>
    </source>
</evidence>
<reference evidence="11" key="2">
    <citation type="journal article" date="2021" name="PeerJ">
        <title>Extensive microbial diversity within the chicken gut microbiome revealed by metagenomics and culture.</title>
        <authorList>
            <person name="Gilroy R."/>
            <person name="Ravi A."/>
            <person name="Getino M."/>
            <person name="Pursley I."/>
            <person name="Horton D.L."/>
            <person name="Alikhan N.F."/>
            <person name="Baker D."/>
            <person name="Gharbi K."/>
            <person name="Hall N."/>
            <person name="Watson M."/>
            <person name="Adriaenssens E.M."/>
            <person name="Foster-Nyarko E."/>
            <person name="Jarju S."/>
            <person name="Secka A."/>
            <person name="Antonio M."/>
            <person name="Oren A."/>
            <person name="Chaudhuri R.R."/>
            <person name="La Ragione R."/>
            <person name="Hildebrand F."/>
            <person name="Pallen M.J."/>
        </authorList>
    </citation>
    <scope>NUCLEOTIDE SEQUENCE</scope>
    <source>
        <strain evidence="11">1063</strain>
    </source>
</reference>
<evidence type="ECO:0000256" key="8">
    <source>
        <dbReference type="ARBA" id="ARBA00023136"/>
    </source>
</evidence>
<evidence type="ECO:0000256" key="2">
    <source>
        <dbReference type="ARBA" id="ARBA00022448"/>
    </source>
</evidence>
<dbReference type="CDD" id="cd03216">
    <property type="entry name" value="ABC_Carb_Monos_I"/>
    <property type="match status" value="1"/>
</dbReference>
<dbReference type="PANTHER" id="PTHR43790">
    <property type="entry name" value="CARBOHYDRATE TRANSPORT ATP-BINDING PROTEIN MG119-RELATED"/>
    <property type="match status" value="1"/>
</dbReference>
<dbReference type="GO" id="GO:0016887">
    <property type="term" value="F:ATP hydrolysis activity"/>
    <property type="evidence" value="ECO:0007669"/>
    <property type="project" value="InterPro"/>
</dbReference>
<dbReference type="SMART" id="SM00382">
    <property type="entry name" value="AAA"/>
    <property type="match status" value="2"/>
</dbReference>
<dbReference type="Proteomes" id="UP000824088">
    <property type="component" value="Unassembled WGS sequence"/>
</dbReference>
<protein>
    <submittedName>
        <fullName evidence="11">Sugar ABC transporter ATP-binding protein</fullName>
    </submittedName>
</protein>
<dbReference type="SUPFAM" id="SSF52540">
    <property type="entry name" value="P-loop containing nucleoside triphosphate hydrolases"/>
    <property type="match status" value="2"/>
</dbReference>
<evidence type="ECO:0000256" key="9">
    <source>
        <dbReference type="SAM" id="Coils"/>
    </source>
</evidence>
<dbReference type="PANTHER" id="PTHR43790:SF9">
    <property type="entry name" value="GALACTOFURANOSE TRANSPORTER ATP-BINDING PROTEIN YTFR"/>
    <property type="match status" value="1"/>
</dbReference>
<dbReference type="GO" id="GO:0005524">
    <property type="term" value="F:ATP binding"/>
    <property type="evidence" value="ECO:0007669"/>
    <property type="project" value="UniProtKB-KW"/>
</dbReference>
<keyword evidence="3" id="KW-1003">Cell membrane</keyword>
<keyword evidence="6 11" id="KW-0067">ATP-binding</keyword>
<sequence length="501" mass="55473">MSNILEMKGIEKAFFGVTVLDKVDFSVEQGEVHALLGENGAGKSTLMNILAGVYTRDGGEVVFDGKPLVNTTVQKSENAGIAFVHQEINVFNDLKVYENIFMRKEIAKFGVLNKRAMIKQSRELFERLGVDIEPTELVSTFDTAKKQLLEIAKALFVNAKLIILDEPTTALSNEQIEHLFSIVNRLKKEEGVSFIFISHKMNEIFTIADRYTVLRNGEMVGTGNIADTDPESVTRLMVGSSYSAADVYSTRELGEEMLRVENLSGEGFHDVNFAVRRGEVVGMTGLKGAGVSEAMQAIFGAVPATSGKIFIEGKEIHVGTIHKAMKHRVAMVAANRKENSVIPDMSLLENGYIAEHTISMKQPVIIKKREIKRYNERKEQLSIKANSYNDLITSLSGGNQQKVILARWLNTDADILLLDNPTQGIDVGAKAEIYKLILKLAEEGKTILVNTLEIPEVQKVADRCIVFYHGTIKKVLERGDINEETVMLHATNAIQEEAVNG</sequence>
<keyword evidence="4" id="KW-0677">Repeat</keyword>
<evidence type="ECO:0000313" key="12">
    <source>
        <dbReference type="Proteomes" id="UP000824088"/>
    </source>
</evidence>
<dbReference type="InterPro" id="IPR050107">
    <property type="entry name" value="ABC_carbohydrate_import_ATPase"/>
</dbReference>
<name>A0A9D1HSC6_9FIRM</name>
<dbReference type="InterPro" id="IPR017871">
    <property type="entry name" value="ABC_transporter-like_CS"/>
</dbReference>